<accession>A0ABT1KVD0</accession>
<name>A0ABT1KVD0_9ACTN</name>
<protein>
    <submittedName>
        <fullName evidence="2">Nucleotidyltransferase domain-containing protein</fullName>
    </submittedName>
</protein>
<proteinExistence type="predicted"/>
<gene>
    <name evidence="2" type="ORF">NCI01_05790</name>
</gene>
<reference evidence="2 3" key="1">
    <citation type="submission" date="2022-06" db="EMBL/GenBank/DDBJ databases">
        <authorList>
            <person name="So Y."/>
        </authorList>
    </citation>
    <scope>NUCLEOTIDE SEQUENCE [LARGE SCALE GENOMIC DNA]</scope>
    <source>
        <strain evidence="2 3">STR3</strain>
    </source>
</reference>
<evidence type="ECO:0000259" key="1">
    <source>
        <dbReference type="Pfam" id="PF01909"/>
    </source>
</evidence>
<keyword evidence="3" id="KW-1185">Reference proteome</keyword>
<dbReference type="RefSeq" id="WP_254180520.1">
    <property type="nucleotide sequence ID" value="NZ_JANARS010000002.1"/>
</dbReference>
<feature type="domain" description="Polymerase nucleotidyl transferase" evidence="1">
    <location>
        <begin position="18"/>
        <end position="51"/>
    </location>
</feature>
<dbReference type="InterPro" id="IPR043519">
    <property type="entry name" value="NT_sf"/>
</dbReference>
<sequence>MDVPPAVAELAARLKGVEWVTDLFVAGSLATGDHRPGVSDIDLVALATRPLDADARSTIATIHGDLDATTAAGADLGCAYVAASALPDLTARHPTWTHGSLVERPLSGITRAELVRHGYAVLGRAPGTVLAGMSDDDVRRAAHAELTGYWTRAVRHPWWWLDSTIADLGLSSMARARHALATGQLLTKTSAIEAAHAPDWLRDDLRARRRGRPVRSPRLRTAWIAWSDARHTTAAARRGRSSL</sequence>
<dbReference type="SUPFAM" id="SSF81301">
    <property type="entry name" value="Nucleotidyltransferase"/>
    <property type="match status" value="1"/>
</dbReference>
<organism evidence="2 3">
    <name type="scientific">Nocardioides pinisoli</name>
    <dbReference type="NCBI Taxonomy" id="2950279"/>
    <lineage>
        <taxon>Bacteria</taxon>
        <taxon>Bacillati</taxon>
        <taxon>Actinomycetota</taxon>
        <taxon>Actinomycetes</taxon>
        <taxon>Propionibacteriales</taxon>
        <taxon>Nocardioidaceae</taxon>
        <taxon>Nocardioides</taxon>
    </lineage>
</organism>
<dbReference type="EMBL" id="JANARS010000002">
    <property type="protein sequence ID" value="MCP3421299.1"/>
    <property type="molecule type" value="Genomic_DNA"/>
</dbReference>
<comment type="caution">
    <text evidence="2">The sequence shown here is derived from an EMBL/GenBank/DDBJ whole genome shotgun (WGS) entry which is preliminary data.</text>
</comment>
<dbReference type="Pfam" id="PF01909">
    <property type="entry name" value="NTP_transf_2"/>
    <property type="match status" value="1"/>
</dbReference>
<dbReference type="Proteomes" id="UP001204524">
    <property type="component" value="Unassembled WGS sequence"/>
</dbReference>
<evidence type="ECO:0000313" key="3">
    <source>
        <dbReference type="Proteomes" id="UP001204524"/>
    </source>
</evidence>
<dbReference type="InterPro" id="IPR002934">
    <property type="entry name" value="Polymerase_NTP_transf_dom"/>
</dbReference>
<evidence type="ECO:0000313" key="2">
    <source>
        <dbReference type="EMBL" id="MCP3421299.1"/>
    </source>
</evidence>